<keyword evidence="3" id="KW-0539">Nucleus</keyword>
<feature type="compositionally biased region" description="Low complexity" evidence="4">
    <location>
        <begin position="128"/>
        <end position="138"/>
    </location>
</feature>
<evidence type="ECO:0000256" key="3">
    <source>
        <dbReference type="ARBA" id="ARBA00023242"/>
    </source>
</evidence>
<keyword evidence="6" id="KW-1185">Reference proteome</keyword>
<feature type="region of interest" description="Disordered" evidence="4">
    <location>
        <begin position="704"/>
        <end position="747"/>
    </location>
</feature>
<dbReference type="InterPro" id="IPR009061">
    <property type="entry name" value="DNA-bd_dom_put_sf"/>
</dbReference>
<feature type="compositionally biased region" description="Polar residues" evidence="4">
    <location>
        <begin position="12"/>
        <end position="31"/>
    </location>
</feature>
<dbReference type="CDD" id="cd21075">
    <property type="entry name" value="DBD_XPA-like"/>
    <property type="match status" value="1"/>
</dbReference>
<dbReference type="EMBL" id="JAAAIL010000493">
    <property type="protein sequence ID" value="KAG0275321.1"/>
    <property type="molecule type" value="Genomic_DNA"/>
</dbReference>
<sequence>MVVQDLKRIKTETNTSSSSDTPRKQQQQRRSTVQDEDKEVLDKFIVIDSDDDEDDLEFQDQEYYPNPDDDALEEKETELEYNEEEEDLSADITHTEDQAREEHEAEMVKSDEREVQAGGASGRRRGTSTRGETASTAAKESAKRNNSKNDNEREVQAGGGRRRSTGTGGEVASTASSNDNKSSNKNTSNNNSSGDRDDKDETTHDKRSRAGHTGASAKVGFVDSDIAMTRAKYKIDGPEEGSDPLHDVGKPPASRREPESPTPDHPGNNKDDIATWDVGTKLWHKIYASCYPSELEGAGSANKKWRTRVYHLPVWQEICEKAGLALPAAQLEALGHEKPDYYKLAHENADVICEQCYKMTRPAGSFRALPVAMADSDPPTMIRMCRDCRVDYYIEHPESTPDDVAPYKAGDYTVTPRMTKGDAKKAYLLSDWDIMSLPYEMGRNPYFGSKSPMYLFEEQHVLRLARQVHGGDIGIAAARADSEHAGRKIPEPHDDVAKHRRNLLRSMLHDKGLHLPEHAAISNIYIETGLGDPVEIVKELEVVDWFHQYTSYDPSLNKAHLQQVKRRPRISRGRETHPEGATLMSANTGGSTEQSIKDEVMSEGEEEEDDQHRMAALDEWLTHRLEQGRFQSYKSDPDTPERPPKAIWPVLDKIDMSHKMIEFAAEKVYKVLEKKKHELRREGALDKIAKSKAQVREIVDTPQRGSSARVFELSRRKRRKVEDGDESDDDDDQHRQGGKKGHSDELKLSTVMEHSIGSNWHTQVHEQAKALIKSRLH</sequence>
<feature type="compositionally biased region" description="Basic and acidic residues" evidence="4">
    <location>
        <begin position="235"/>
        <end position="259"/>
    </location>
</feature>
<evidence type="ECO:0000313" key="6">
    <source>
        <dbReference type="Proteomes" id="UP001194580"/>
    </source>
</evidence>
<accession>A0AAD4H7G3</accession>
<dbReference type="Gene3D" id="3.90.530.10">
    <property type="entry name" value="XPA C-terminal domain"/>
    <property type="match status" value="1"/>
</dbReference>
<protein>
    <submittedName>
        <fullName evidence="5">Uncharacterized protein</fullName>
    </submittedName>
</protein>
<evidence type="ECO:0000256" key="1">
    <source>
        <dbReference type="ARBA" id="ARBA00004123"/>
    </source>
</evidence>
<feature type="compositionally biased region" description="Acidic residues" evidence="4">
    <location>
        <begin position="48"/>
        <end position="60"/>
    </location>
</feature>
<evidence type="ECO:0000313" key="5">
    <source>
        <dbReference type="EMBL" id="KAG0275321.1"/>
    </source>
</evidence>
<keyword evidence="2" id="KW-0862">Zinc</keyword>
<proteinExistence type="predicted"/>
<comment type="subcellular location">
    <subcellularLocation>
        <location evidence="1">Nucleus</location>
    </subcellularLocation>
</comment>
<dbReference type="Proteomes" id="UP001194580">
    <property type="component" value="Unassembled WGS sequence"/>
</dbReference>
<feature type="region of interest" description="Disordered" evidence="4">
    <location>
        <begin position="560"/>
        <end position="595"/>
    </location>
</feature>
<comment type="caution">
    <text evidence="5">The sequence shown here is derived from an EMBL/GenBank/DDBJ whole genome shotgun (WGS) entry which is preliminary data.</text>
</comment>
<feature type="region of interest" description="Disordered" evidence="4">
    <location>
        <begin position="235"/>
        <end position="274"/>
    </location>
</feature>
<feature type="compositionally biased region" description="Acidic residues" evidence="4">
    <location>
        <begin position="67"/>
        <end position="89"/>
    </location>
</feature>
<reference evidence="5" key="1">
    <citation type="journal article" date="2020" name="Fungal Divers.">
        <title>Resolving the Mortierellaceae phylogeny through synthesis of multi-gene phylogenetics and phylogenomics.</title>
        <authorList>
            <person name="Vandepol N."/>
            <person name="Liber J."/>
            <person name="Desiro A."/>
            <person name="Na H."/>
            <person name="Kennedy M."/>
            <person name="Barry K."/>
            <person name="Grigoriev I.V."/>
            <person name="Miller A.N."/>
            <person name="O'Donnell K."/>
            <person name="Stajich J.E."/>
            <person name="Bonito G."/>
        </authorList>
    </citation>
    <scope>NUCLEOTIDE SEQUENCE</scope>
    <source>
        <strain evidence="5">NRRL 28262</strain>
    </source>
</reference>
<feature type="region of interest" description="Disordered" evidence="4">
    <location>
        <begin position="1"/>
        <end position="218"/>
    </location>
</feature>
<name>A0AAD4H7G3_9FUNG</name>
<feature type="compositionally biased region" description="Polar residues" evidence="4">
    <location>
        <begin position="584"/>
        <end position="594"/>
    </location>
</feature>
<feature type="compositionally biased region" description="Basic and acidic residues" evidence="4">
    <location>
        <begin position="1"/>
        <end position="11"/>
    </location>
</feature>
<feature type="compositionally biased region" description="Basic and acidic residues" evidence="4">
    <location>
        <begin position="93"/>
        <end position="115"/>
    </location>
</feature>
<evidence type="ECO:0000256" key="4">
    <source>
        <dbReference type="SAM" id="MobiDB-lite"/>
    </source>
</evidence>
<gene>
    <name evidence="5" type="ORF">BGZ95_008927</name>
</gene>
<feature type="compositionally biased region" description="Low complexity" evidence="4">
    <location>
        <begin position="172"/>
        <end position="193"/>
    </location>
</feature>
<dbReference type="GO" id="GO:0005634">
    <property type="term" value="C:nucleus"/>
    <property type="evidence" value="ECO:0007669"/>
    <property type="project" value="UniProtKB-SubCell"/>
</dbReference>
<evidence type="ECO:0000256" key="2">
    <source>
        <dbReference type="ARBA" id="ARBA00022833"/>
    </source>
</evidence>
<organism evidence="5 6">
    <name type="scientific">Linnemannia exigua</name>
    <dbReference type="NCBI Taxonomy" id="604196"/>
    <lineage>
        <taxon>Eukaryota</taxon>
        <taxon>Fungi</taxon>
        <taxon>Fungi incertae sedis</taxon>
        <taxon>Mucoromycota</taxon>
        <taxon>Mortierellomycotina</taxon>
        <taxon>Mortierellomycetes</taxon>
        <taxon>Mortierellales</taxon>
        <taxon>Mortierellaceae</taxon>
        <taxon>Linnemannia</taxon>
    </lineage>
</organism>
<dbReference type="InterPro" id="IPR037129">
    <property type="entry name" value="XPA_sf"/>
</dbReference>
<feature type="compositionally biased region" description="Basic and acidic residues" evidence="4">
    <location>
        <begin position="140"/>
        <end position="155"/>
    </location>
</feature>
<dbReference type="SUPFAM" id="SSF46955">
    <property type="entry name" value="Putative DNA-binding domain"/>
    <property type="match status" value="1"/>
</dbReference>
<feature type="compositionally biased region" description="Basic and acidic residues" evidence="4">
    <location>
        <begin position="194"/>
        <end position="205"/>
    </location>
</feature>
<dbReference type="AlphaFoldDB" id="A0AAD4H7G3"/>